<dbReference type="Proteomes" id="UP000051445">
    <property type="component" value="Unassembled WGS sequence"/>
</dbReference>
<accession>A0A0R1P5D5</accession>
<protein>
    <submittedName>
        <fullName evidence="2">ABC superfamily ATP binding cassette transporter, membrane protein</fullName>
    </submittedName>
</protein>
<organism evidence="2 3">
    <name type="scientific">Limosilactobacillus frumenti DSM 13145</name>
    <dbReference type="NCBI Taxonomy" id="1423746"/>
    <lineage>
        <taxon>Bacteria</taxon>
        <taxon>Bacillati</taxon>
        <taxon>Bacillota</taxon>
        <taxon>Bacilli</taxon>
        <taxon>Lactobacillales</taxon>
        <taxon>Lactobacillaceae</taxon>
        <taxon>Limosilactobacillus</taxon>
    </lineage>
</organism>
<feature type="transmembrane region" description="Helical" evidence="1">
    <location>
        <begin position="12"/>
        <end position="30"/>
    </location>
</feature>
<dbReference type="InterPro" id="IPR017195">
    <property type="entry name" value="ABC_thiamin-permease_prd"/>
</dbReference>
<dbReference type="PIRSF" id="PIRSF037394">
    <property type="entry name" value="ABC_thiamine-permease_YkoE_prd"/>
    <property type="match status" value="1"/>
</dbReference>
<comment type="caution">
    <text evidence="2">The sequence shown here is derived from an EMBL/GenBank/DDBJ whole genome shotgun (WGS) entry which is preliminary data.</text>
</comment>
<feature type="transmembrane region" description="Helical" evidence="1">
    <location>
        <begin position="50"/>
        <end position="68"/>
    </location>
</feature>
<dbReference type="AlphaFoldDB" id="A0A0R1P5D5"/>
<evidence type="ECO:0000313" key="2">
    <source>
        <dbReference type="EMBL" id="KRL27670.1"/>
    </source>
</evidence>
<keyword evidence="3" id="KW-1185">Reference proteome</keyword>
<feature type="transmembrane region" description="Helical" evidence="1">
    <location>
        <begin position="116"/>
        <end position="136"/>
    </location>
</feature>
<name>A0A0R1P5D5_9LACO</name>
<gene>
    <name evidence="2" type="ORF">FD27_GL000410</name>
</gene>
<sequence length="188" mass="21098">MFRNFHLKDIIFLAIIGIIFGVIYLATGFIYNGLTVLLTPFGYGPMANDITIGIWCMAGPLAGFILRLPGAPFLSEFLSATVETLLGDQWGASNILSGLVQGIGSELGFTITFYKLYNWLTLVLTSTMMTATTFTWDWFRNGYSHFTPSMLTTMLIVRWFSMFLFTGVLVKLIINLLNRAHVIQRISK</sequence>
<feature type="transmembrane region" description="Helical" evidence="1">
    <location>
        <begin position="156"/>
        <end position="178"/>
    </location>
</feature>
<evidence type="ECO:0000256" key="1">
    <source>
        <dbReference type="SAM" id="Phobius"/>
    </source>
</evidence>
<keyword evidence="1" id="KW-1133">Transmembrane helix</keyword>
<dbReference type="STRING" id="1423746.FD27_GL000410"/>
<keyword evidence="1" id="KW-0812">Transmembrane</keyword>
<dbReference type="EMBL" id="AZER01000014">
    <property type="protein sequence ID" value="KRL27670.1"/>
    <property type="molecule type" value="Genomic_DNA"/>
</dbReference>
<reference evidence="2 3" key="1">
    <citation type="journal article" date="2015" name="Genome Announc.">
        <title>Expanding the biotechnology potential of lactobacilli through comparative genomics of 213 strains and associated genera.</title>
        <authorList>
            <person name="Sun Z."/>
            <person name="Harris H.M."/>
            <person name="McCann A."/>
            <person name="Guo C."/>
            <person name="Argimon S."/>
            <person name="Zhang W."/>
            <person name="Yang X."/>
            <person name="Jeffery I.B."/>
            <person name="Cooney J.C."/>
            <person name="Kagawa T.F."/>
            <person name="Liu W."/>
            <person name="Song Y."/>
            <person name="Salvetti E."/>
            <person name="Wrobel A."/>
            <person name="Rasinkangas P."/>
            <person name="Parkhill J."/>
            <person name="Rea M.C."/>
            <person name="O'Sullivan O."/>
            <person name="Ritari J."/>
            <person name="Douillard F.P."/>
            <person name="Paul Ross R."/>
            <person name="Yang R."/>
            <person name="Briner A.E."/>
            <person name="Felis G.E."/>
            <person name="de Vos W.M."/>
            <person name="Barrangou R."/>
            <person name="Klaenhammer T.R."/>
            <person name="Caufield P.W."/>
            <person name="Cui Y."/>
            <person name="Zhang H."/>
            <person name="O'Toole P.W."/>
        </authorList>
    </citation>
    <scope>NUCLEOTIDE SEQUENCE [LARGE SCALE GENOMIC DNA]</scope>
    <source>
        <strain evidence="2 3">DSM 13145</strain>
    </source>
</reference>
<dbReference type="Pfam" id="PF09819">
    <property type="entry name" value="ABC_cobalt"/>
    <property type="match status" value="1"/>
</dbReference>
<dbReference type="RefSeq" id="WP_057749417.1">
    <property type="nucleotide sequence ID" value="NZ_AZER01000014.1"/>
</dbReference>
<dbReference type="PATRIC" id="fig|1423746.3.peg.418"/>
<keyword evidence="1" id="KW-0472">Membrane</keyword>
<evidence type="ECO:0000313" key="3">
    <source>
        <dbReference type="Proteomes" id="UP000051445"/>
    </source>
</evidence>
<proteinExistence type="predicted"/>